<name>A0A329M9L2_9BACL</name>
<keyword evidence="4" id="KW-1185">Reference proteome</keyword>
<dbReference type="InterPro" id="IPR025403">
    <property type="entry name" value="TgpA-like_C"/>
</dbReference>
<keyword evidence="1" id="KW-1133">Transmembrane helix</keyword>
<protein>
    <recommendedName>
        <fullName evidence="2">Protein-glutamine gamma-glutamyltransferase-like C-terminal domain-containing protein</fullName>
    </recommendedName>
</protein>
<evidence type="ECO:0000259" key="2">
    <source>
        <dbReference type="Pfam" id="PF13559"/>
    </source>
</evidence>
<evidence type="ECO:0000313" key="3">
    <source>
        <dbReference type="EMBL" id="RAV16438.1"/>
    </source>
</evidence>
<dbReference type="Proteomes" id="UP000250369">
    <property type="component" value="Unassembled WGS sequence"/>
</dbReference>
<evidence type="ECO:0000313" key="4">
    <source>
        <dbReference type="Proteomes" id="UP000250369"/>
    </source>
</evidence>
<dbReference type="EMBL" id="QMFB01000021">
    <property type="protein sequence ID" value="RAV16438.1"/>
    <property type="molecule type" value="Genomic_DNA"/>
</dbReference>
<dbReference type="Pfam" id="PF13559">
    <property type="entry name" value="DUF4129"/>
    <property type="match status" value="1"/>
</dbReference>
<keyword evidence="1" id="KW-0472">Membrane</keyword>
<sequence length="211" mass="24727">MSVADDKERLRDILEGGEYKAYYDSGGESLWDIFGRWLRKLFDFFPALHVSDGTGSVIAYGLAAVVFFMLVWAIYWFSKQIVRHGRVRPGKPLLTDEELTWSLRDYMQKAEALKAEGAWRESVRFLFLALLFYMQERSWVTVEKWKTNWEYGEELQRSREGLVPLFRSSAGLFDRVWYGKEPINEADLTAFYEQVRSTVRETEASRDAQTD</sequence>
<organism evidence="3 4">
    <name type="scientific">Paenibacillus contaminans</name>
    <dbReference type="NCBI Taxonomy" id="450362"/>
    <lineage>
        <taxon>Bacteria</taxon>
        <taxon>Bacillati</taxon>
        <taxon>Bacillota</taxon>
        <taxon>Bacilli</taxon>
        <taxon>Bacillales</taxon>
        <taxon>Paenibacillaceae</taxon>
        <taxon>Paenibacillus</taxon>
    </lineage>
</organism>
<dbReference type="RefSeq" id="WP_113034519.1">
    <property type="nucleotide sequence ID" value="NZ_QMFB01000021.1"/>
</dbReference>
<feature type="domain" description="Protein-glutamine gamma-glutamyltransferase-like C-terminal" evidence="2">
    <location>
        <begin position="126"/>
        <end position="196"/>
    </location>
</feature>
<keyword evidence="1" id="KW-0812">Transmembrane</keyword>
<evidence type="ECO:0000256" key="1">
    <source>
        <dbReference type="SAM" id="Phobius"/>
    </source>
</evidence>
<gene>
    <name evidence="3" type="ORF">DQG23_28925</name>
</gene>
<reference evidence="3 4" key="1">
    <citation type="journal article" date="2009" name="Int. J. Syst. Evol. Microbiol.">
        <title>Paenibacillus contaminans sp. nov., isolated from a contaminated laboratory plate.</title>
        <authorList>
            <person name="Chou J.H."/>
            <person name="Lee J.H."/>
            <person name="Lin M.C."/>
            <person name="Chang P.S."/>
            <person name="Arun A.B."/>
            <person name="Young C.C."/>
            <person name="Chen W.M."/>
        </authorList>
    </citation>
    <scope>NUCLEOTIDE SEQUENCE [LARGE SCALE GENOMIC DNA]</scope>
    <source>
        <strain evidence="3 4">CKOBP-6</strain>
    </source>
</reference>
<accession>A0A329M9L2</accession>
<proteinExistence type="predicted"/>
<feature type="transmembrane region" description="Helical" evidence="1">
    <location>
        <begin position="57"/>
        <end position="78"/>
    </location>
</feature>
<comment type="caution">
    <text evidence="3">The sequence shown here is derived from an EMBL/GenBank/DDBJ whole genome shotgun (WGS) entry which is preliminary data.</text>
</comment>
<dbReference type="OrthoDB" id="2435598at2"/>
<dbReference type="AlphaFoldDB" id="A0A329M9L2"/>